<keyword evidence="2 5" id="KW-0963">Cytoplasm</keyword>
<dbReference type="EMBL" id="MCFJ01000011">
    <property type="protein sequence ID" value="ORY60722.1"/>
    <property type="molecule type" value="Genomic_DNA"/>
</dbReference>
<dbReference type="Proteomes" id="UP000193689">
    <property type="component" value="Unassembled WGS sequence"/>
</dbReference>
<protein>
    <recommendedName>
        <fullName evidence="5">Protein-lysine N-methyltransferase EFM5</fullName>
        <ecNumber evidence="5">2.1.1.-</ecNumber>
    </recommendedName>
    <alternativeName>
        <fullName evidence="5">Elongation factor methyltransferase 5</fullName>
    </alternativeName>
</protein>
<evidence type="ECO:0000256" key="4">
    <source>
        <dbReference type="ARBA" id="ARBA00022679"/>
    </source>
</evidence>
<sequence length="260" mass="29247">MSDSDDEPITLSGHALDALKQFYAERDAHTAKFEKLNAEAEENAKSGKPLTIESFSEDWQESQFWYSEETASLLAKQLLNGATPDMTLVVVSAPSVFVQLRNLVNQAGPDAPKPKLYLLEHDNRFNVFGSEFIFYDLNEPFKLPPELKGCADRMICDPPFLNEDTQTKAALTIRWLAKPHTTPEPSPRLIVCTGERMEPIVTKVYKSFGLQTTTYEPTHARGLSNEFYCYANFEGEAWKWGKPVLSGERKDAQGVGMESK</sequence>
<dbReference type="GO" id="GO:0016279">
    <property type="term" value="F:protein-lysine N-methyltransferase activity"/>
    <property type="evidence" value="ECO:0007669"/>
    <property type="project" value="UniProtKB-UniRule"/>
</dbReference>
<name>A0A1Y2DN71_9PEZI</name>
<dbReference type="PANTHER" id="PTHR13200">
    <property type="entry name" value="EEF1A LYSINE METHYLTRANSFERASE 1"/>
    <property type="match status" value="1"/>
</dbReference>
<dbReference type="AlphaFoldDB" id="A0A1Y2DN71"/>
<reference evidence="6 7" key="1">
    <citation type="submission" date="2016-07" db="EMBL/GenBank/DDBJ databases">
        <title>Pervasive Adenine N6-methylation of Active Genes in Fungi.</title>
        <authorList>
            <consortium name="DOE Joint Genome Institute"/>
            <person name="Mondo S.J."/>
            <person name="Dannebaum R.O."/>
            <person name="Kuo R.C."/>
            <person name="Labutti K."/>
            <person name="Haridas S."/>
            <person name="Kuo A."/>
            <person name="Salamov A."/>
            <person name="Ahrendt S.R."/>
            <person name="Lipzen A."/>
            <person name="Sullivan W."/>
            <person name="Andreopoulos W.B."/>
            <person name="Clum A."/>
            <person name="Lindquist E."/>
            <person name="Daum C."/>
            <person name="Ramamoorthy G.K."/>
            <person name="Gryganskyi A."/>
            <person name="Culley D."/>
            <person name="Magnuson J.K."/>
            <person name="James T.Y."/>
            <person name="O'Malley M.A."/>
            <person name="Stajich J.E."/>
            <person name="Spatafora J.W."/>
            <person name="Visel A."/>
            <person name="Grigoriev I.V."/>
        </authorList>
    </citation>
    <scope>NUCLEOTIDE SEQUENCE [LARGE SCALE GENOMIC DNA]</scope>
    <source>
        <strain evidence="6 7">CBS 129021</strain>
    </source>
</reference>
<comment type="caution">
    <text evidence="6">The sequence shown here is derived from an EMBL/GenBank/DDBJ whole genome shotgun (WGS) entry which is preliminary data.</text>
</comment>
<dbReference type="GO" id="GO:0005737">
    <property type="term" value="C:cytoplasm"/>
    <property type="evidence" value="ECO:0007669"/>
    <property type="project" value="UniProtKB-SubCell"/>
</dbReference>
<keyword evidence="7" id="KW-1185">Reference proteome</keyword>
<dbReference type="OrthoDB" id="206354at2759"/>
<dbReference type="InterPro" id="IPR041370">
    <property type="entry name" value="Mlase_EEF1AKMT1/ZCCHC4"/>
</dbReference>
<accession>A0A1Y2DN71</accession>
<dbReference type="EC" id="2.1.1.-" evidence="5"/>
<comment type="function">
    <text evidence="5">S-adenosyl-L-methionine-dependent protein-lysine N-methyltransferase that trimethylates elongation factor 1-alpha at 'Lys-79'.</text>
</comment>
<dbReference type="HAMAP" id="MF_03187">
    <property type="entry name" value="Methyltr_EFM5"/>
    <property type="match status" value="1"/>
</dbReference>
<evidence type="ECO:0000313" key="7">
    <source>
        <dbReference type="Proteomes" id="UP000193689"/>
    </source>
</evidence>
<dbReference type="InterPro" id="IPR019369">
    <property type="entry name" value="Efm5/EEF1AKMT1"/>
</dbReference>
<dbReference type="InParanoid" id="A0A1Y2DN71"/>
<evidence type="ECO:0000256" key="5">
    <source>
        <dbReference type="HAMAP-Rule" id="MF_03187"/>
    </source>
</evidence>
<evidence type="ECO:0000256" key="3">
    <source>
        <dbReference type="ARBA" id="ARBA00022603"/>
    </source>
</evidence>
<keyword evidence="4 5" id="KW-0808">Transferase</keyword>
<dbReference type="STRING" id="1141098.A0A1Y2DN71"/>
<dbReference type="Pfam" id="PF10237">
    <property type="entry name" value="N6-adenineMlase"/>
    <property type="match status" value="1"/>
</dbReference>
<comment type="subcellular location">
    <subcellularLocation>
        <location evidence="1 5">Cytoplasm</location>
    </subcellularLocation>
</comment>
<evidence type="ECO:0000313" key="6">
    <source>
        <dbReference type="EMBL" id="ORY60722.1"/>
    </source>
</evidence>
<evidence type="ECO:0000256" key="1">
    <source>
        <dbReference type="ARBA" id="ARBA00004496"/>
    </source>
</evidence>
<proteinExistence type="inferred from homology"/>
<gene>
    <name evidence="5" type="primary">EFM5</name>
    <name evidence="6" type="ORF">BCR38DRAFT_442324</name>
</gene>
<keyword evidence="3 5" id="KW-0489">Methyltransferase</keyword>
<dbReference type="FunCoup" id="A0A1Y2DN71">
    <property type="interactions" value="293"/>
</dbReference>
<evidence type="ECO:0000256" key="2">
    <source>
        <dbReference type="ARBA" id="ARBA00022490"/>
    </source>
</evidence>
<organism evidence="6 7">
    <name type="scientific">Pseudomassariella vexata</name>
    <dbReference type="NCBI Taxonomy" id="1141098"/>
    <lineage>
        <taxon>Eukaryota</taxon>
        <taxon>Fungi</taxon>
        <taxon>Dikarya</taxon>
        <taxon>Ascomycota</taxon>
        <taxon>Pezizomycotina</taxon>
        <taxon>Sordariomycetes</taxon>
        <taxon>Xylariomycetidae</taxon>
        <taxon>Amphisphaeriales</taxon>
        <taxon>Pseudomassariaceae</taxon>
        <taxon>Pseudomassariella</taxon>
    </lineage>
</organism>
<dbReference type="PANTHER" id="PTHR13200:SF0">
    <property type="entry name" value="EEF1A LYSINE METHYLTRANSFERASE 1"/>
    <property type="match status" value="1"/>
</dbReference>
<dbReference type="GO" id="GO:0032259">
    <property type="term" value="P:methylation"/>
    <property type="evidence" value="ECO:0007669"/>
    <property type="project" value="UniProtKB-KW"/>
</dbReference>
<comment type="similarity">
    <text evidence="5">Belongs to the class I-like SAM-binding methyltransferase superfamily. EFM5 family.</text>
</comment>